<evidence type="ECO:0000256" key="1">
    <source>
        <dbReference type="ARBA" id="ARBA00001231"/>
    </source>
</evidence>
<evidence type="ECO:0000256" key="6">
    <source>
        <dbReference type="PIRSR" id="PIRSR625705-1"/>
    </source>
</evidence>
<dbReference type="PIRSF" id="PIRSF001093">
    <property type="entry name" value="B-hxosamndse_ab_euk"/>
    <property type="match status" value="1"/>
</dbReference>
<accession>A0A066YIF5</accession>
<feature type="region of interest" description="Disordered" evidence="7">
    <location>
        <begin position="1"/>
        <end position="21"/>
    </location>
</feature>
<dbReference type="Pfam" id="PF02838">
    <property type="entry name" value="Glyco_hydro_20b"/>
    <property type="match status" value="1"/>
</dbReference>
<dbReference type="Gene3D" id="3.30.379.10">
    <property type="entry name" value="Chitobiase/beta-hexosaminidase domain 2-like"/>
    <property type="match status" value="1"/>
</dbReference>
<keyword evidence="5 10" id="KW-0326">Glycosidase</keyword>
<dbReference type="AlphaFoldDB" id="A0A066YIF5"/>
<dbReference type="Pfam" id="PF00728">
    <property type="entry name" value="Glyco_hydro_20"/>
    <property type="match status" value="1"/>
</dbReference>
<name>A0A066YIF5_9ACTN</name>
<dbReference type="EC" id="3.2.1.52" evidence="3"/>
<feature type="domain" description="Glycoside hydrolase family 20 catalytic" evidence="8">
    <location>
        <begin position="125"/>
        <end position="475"/>
    </location>
</feature>
<dbReference type="GO" id="GO:0004563">
    <property type="term" value="F:beta-N-acetylhexosaminidase activity"/>
    <property type="evidence" value="ECO:0007669"/>
    <property type="project" value="UniProtKB-EC"/>
</dbReference>
<dbReference type="GO" id="GO:0016020">
    <property type="term" value="C:membrane"/>
    <property type="evidence" value="ECO:0007669"/>
    <property type="project" value="TreeGrafter"/>
</dbReference>
<evidence type="ECO:0000313" key="10">
    <source>
        <dbReference type="EMBL" id="KDN81258.1"/>
    </source>
</evidence>
<proteinExistence type="inferred from homology"/>
<feature type="domain" description="Beta-hexosaminidase bacterial type N-terminal" evidence="9">
    <location>
        <begin position="2"/>
        <end position="122"/>
    </location>
</feature>
<dbReference type="PATRIC" id="fig|1348663.4.peg.6668"/>
<dbReference type="InterPro" id="IPR025705">
    <property type="entry name" value="Beta_hexosaminidase_sua/sub"/>
</dbReference>
<dbReference type="PANTHER" id="PTHR22600">
    <property type="entry name" value="BETA-HEXOSAMINIDASE"/>
    <property type="match status" value="1"/>
</dbReference>
<evidence type="ECO:0000256" key="5">
    <source>
        <dbReference type="ARBA" id="ARBA00023295"/>
    </source>
</evidence>
<dbReference type="Gene3D" id="3.20.20.80">
    <property type="entry name" value="Glycosidases"/>
    <property type="match status" value="1"/>
</dbReference>
<keyword evidence="11" id="KW-1185">Reference proteome</keyword>
<dbReference type="SUPFAM" id="SSF55545">
    <property type="entry name" value="beta-N-acetylhexosaminidase-like domain"/>
    <property type="match status" value="1"/>
</dbReference>
<dbReference type="CDD" id="cd06563">
    <property type="entry name" value="GH20_chitobiase-like"/>
    <property type="match status" value="1"/>
</dbReference>
<evidence type="ECO:0000259" key="8">
    <source>
        <dbReference type="Pfam" id="PF00728"/>
    </source>
</evidence>
<protein>
    <recommendedName>
        <fullName evidence="3">beta-N-acetylhexosaminidase</fullName>
        <ecNumber evidence="3">3.2.1.52</ecNumber>
    </recommendedName>
</protein>
<evidence type="ECO:0000259" key="9">
    <source>
        <dbReference type="Pfam" id="PF02838"/>
    </source>
</evidence>
<comment type="caution">
    <text evidence="10">The sequence shown here is derived from an EMBL/GenBank/DDBJ whole genome shotgun (WGS) entry which is preliminary data.</text>
</comment>
<dbReference type="PANTHER" id="PTHR22600:SF57">
    <property type="entry name" value="BETA-N-ACETYLHEXOSAMINIDASE"/>
    <property type="match status" value="1"/>
</dbReference>
<dbReference type="HOGENOM" id="CLU_007082_5_1_11"/>
<dbReference type="InterPro" id="IPR015882">
    <property type="entry name" value="HEX_bac_N"/>
</dbReference>
<dbReference type="InterPro" id="IPR029018">
    <property type="entry name" value="Hex-like_dom2"/>
</dbReference>
<organism evidence="10 11">
    <name type="scientific">Kitasatospora cheerisanensis KCTC 2395</name>
    <dbReference type="NCBI Taxonomy" id="1348663"/>
    <lineage>
        <taxon>Bacteria</taxon>
        <taxon>Bacillati</taxon>
        <taxon>Actinomycetota</taxon>
        <taxon>Actinomycetes</taxon>
        <taxon>Kitasatosporales</taxon>
        <taxon>Streptomycetaceae</taxon>
        <taxon>Kitasatospora</taxon>
    </lineage>
</organism>
<gene>
    <name evidence="10" type="ORF">KCH_68900</name>
</gene>
<keyword evidence="4 10" id="KW-0378">Hydrolase</keyword>
<comment type="similarity">
    <text evidence="2">Belongs to the glycosyl hydrolase 20 family.</text>
</comment>
<evidence type="ECO:0000256" key="3">
    <source>
        <dbReference type="ARBA" id="ARBA00012663"/>
    </source>
</evidence>
<dbReference type="eggNOG" id="COG3525">
    <property type="taxonomic scope" value="Bacteria"/>
</dbReference>
<evidence type="ECO:0000256" key="7">
    <source>
        <dbReference type="SAM" id="MobiDB-lite"/>
    </source>
</evidence>
<feature type="active site" description="Proton donor" evidence="6">
    <location>
        <position position="305"/>
    </location>
</feature>
<reference evidence="10 11" key="1">
    <citation type="submission" date="2014-05" db="EMBL/GenBank/DDBJ databases">
        <title>Draft Genome Sequence of Kitasatospora cheerisanensis KCTC 2395.</title>
        <authorList>
            <person name="Nam D.H."/>
        </authorList>
    </citation>
    <scope>NUCLEOTIDE SEQUENCE [LARGE SCALE GENOMIC DNA]</scope>
    <source>
        <strain evidence="10 11">KCTC 2395</strain>
    </source>
</reference>
<dbReference type="EMBL" id="JNBY01000148">
    <property type="protein sequence ID" value="KDN81258.1"/>
    <property type="molecule type" value="Genomic_DNA"/>
</dbReference>
<dbReference type="GO" id="GO:0005975">
    <property type="term" value="P:carbohydrate metabolic process"/>
    <property type="evidence" value="ECO:0007669"/>
    <property type="project" value="InterPro"/>
</dbReference>
<sequence>MPHLVPRPASMTTTGPGGWRLAPTTPLRLEAGLEPVAGLLRELLGLPLPPDAAGPAPLTLRTDPSLAPEAYRIEVTPAGATVTAAGPGGHRVAAQTLRQLADGAAPDERGGVTVPCLLIEDAPRFRWRGLLIDVARHFYPVEFLHRLVDLAALHRLNVLHLHLTDDQGWRIEIEKYPRLTEVGAWRAETLVGRYTCQDDPDAVFDGTPHGGFYTKAELRALVAYAESRGITVVPEIDLPGHMRAAIAAYPELGNGLEPARPVCTTWGITEQILNVEESTLQFCRDVLTEVLEVFPGPYVHLGGDEVPKREWRESPRVQRRMRELGLPDESALAAWFTRQLAEFLTARGRRPIGWDELLEDGLPAGTALMSWRGEEGGARAARLGHDVVMTPHQLTYFTVYQAAPELVEQPLAVAEVLTAADVYAYRPVPAGLPAEAAAHVLGGQGCLWTELMPDARHVEYMAFPRLCALAEVLWGTAGDYPEFAVRLAAHLRRLDRLGVAHGPLPDTAPGTSAAG</sequence>
<comment type="catalytic activity">
    <reaction evidence="1">
        <text>Hydrolysis of terminal non-reducing N-acetyl-D-hexosamine residues in N-acetyl-beta-D-hexosaminides.</text>
        <dbReference type="EC" id="3.2.1.52"/>
    </reaction>
</comment>
<dbReference type="RefSeq" id="WP_035869035.1">
    <property type="nucleotide sequence ID" value="NZ_KK853997.1"/>
</dbReference>
<dbReference type="SUPFAM" id="SSF51445">
    <property type="entry name" value="(Trans)glycosidases"/>
    <property type="match status" value="1"/>
</dbReference>
<evidence type="ECO:0000256" key="4">
    <source>
        <dbReference type="ARBA" id="ARBA00022801"/>
    </source>
</evidence>
<dbReference type="Proteomes" id="UP000027178">
    <property type="component" value="Unassembled WGS sequence"/>
</dbReference>
<dbReference type="InterPro" id="IPR015883">
    <property type="entry name" value="Glyco_hydro_20_cat"/>
</dbReference>
<dbReference type="PRINTS" id="PR00738">
    <property type="entry name" value="GLHYDRLASE20"/>
</dbReference>
<dbReference type="GO" id="GO:0030203">
    <property type="term" value="P:glycosaminoglycan metabolic process"/>
    <property type="evidence" value="ECO:0007669"/>
    <property type="project" value="TreeGrafter"/>
</dbReference>
<evidence type="ECO:0000256" key="2">
    <source>
        <dbReference type="ARBA" id="ARBA00006285"/>
    </source>
</evidence>
<dbReference type="InterPro" id="IPR017853">
    <property type="entry name" value="GH"/>
</dbReference>
<evidence type="ECO:0000313" key="11">
    <source>
        <dbReference type="Proteomes" id="UP000027178"/>
    </source>
</evidence>